<dbReference type="InterPro" id="IPR024344">
    <property type="entry name" value="MDMPI_metal-binding"/>
</dbReference>
<accession>A0A1I2F8Z4</accession>
<feature type="domain" description="Mycothiol-dependent maleylpyruvate isomerase metal-binding" evidence="1">
    <location>
        <begin position="14"/>
        <end position="101"/>
    </location>
</feature>
<dbReference type="STRING" id="1798228.SAMN05216574_10822"/>
<dbReference type="EMBL" id="FOND01000008">
    <property type="protein sequence ID" value="SFF01267.1"/>
    <property type="molecule type" value="Genomic_DNA"/>
</dbReference>
<dbReference type="NCBIfam" id="TIGR03083">
    <property type="entry name" value="maleylpyruvate isomerase family mycothiol-dependent enzyme"/>
    <property type="match status" value="1"/>
</dbReference>
<dbReference type="Gene3D" id="1.20.120.450">
    <property type="entry name" value="dinb family like domain"/>
    <property type="match status" value="1"/>
</dbReference>
<proteinExistence type="predicted"/>
<protein>
    <submittedName>
        <fullName evidence="2">TIGR03083 family protein</fullName>
    </submittedName>
</protein>
<dbReference type="OrthoDB" id="5178565at2"/>
<reference evidence="3" key="1">
    <citation type="submission" date="2016-10" db="EMBL/GenBank/DDBJ databases">
        <authorList>
            <person name="Varghese N."/>
            <person name="Submissions S."/>
        </authorList>
    </citation>
    <scope>NUCLEOTIDE SEQUENCE [LARGE SCALE GENOMIC DNA]</scope>
    <source>
        <strain evidence="3">DSM 46838</strain>
    </source>
</reference>
<dbReference type="InterPro" id="IPR034660">
    <property type="entry name" value="DinB/YfiT-like"/>
</dbReference>
<dbReference type="Pfam" id="PF11716">
    <property type="entry name" value="MDMPI_N"/>
    <property type="match status" value="1"/>
</dbReference>
<organism evidence="2 3">
    <name type="scientific">Blastococcus tunisiensis</name>
    <dbReference type="NCBI Taxonomy" id="1798228"/>
    <lineage>
        <taxon>Bacteria</taxon>
        <taxon>Bacillati</taxon>
        <taxon>Actinomycetota</taxon>
        <taxon>Actinomycetes</taxon>
        <taxon>Geodermatophilales</taxon>
        <taxon>Geodermatophilaceae</taxon>
        <taxon>Blastococcus</taxon>
    </lineage>
</organism>
<gene>
    <name evidence="2" type="ORF">SAMN05216574_10822</name>
</gene>
<evidence type="ECO:0000313" key="3">
    <source>
        <dbReference type="Proteomes" id="UP000198589"/>
    </source>
</evidence>
<keyword evidence="3" id="KW-1185">Reference proteome</keyword>
<dbReference type="SUPFAM" id="SSF109854">
    <property type="entry name" value="DinB/YfiT-like putative metalloenzymes"/>
    <property type="match status" value="1"/>
</dbReference>
<dbReference type="GO" id="GO:0046872">
    <property type="term" value="F:metal ion binding"/>
    <property type="evidence" value="ECO:0007669"/>
    <property type="project" value="InterPro"/>
</dbReference>
<dbReference type="InterPro" id="IPR017517">
    <property type="entry name" value="Maleyloyr_isom"/>
</dbReference>
<name>A0A1I2F8Z4_9ACTN</name>
<dbReference type="RefSeq" id="WP_092198355.1">
    <property type="nucleotide sequence ID" value="NZ_FOND01000008.1"/>
</dbReference>
<dbReference type="Proteomes" id="UP000198589">
    <property type="component" value="Unassembled WGS sequence"/>
</dbReference>
<evidence type="ECO:0000313" key="2">
    <source>
        <dbReference type="EMBL" id="SFF01267.1"/>
    </source>
</evidence>
<dbReference type="AlphaFoldDB" id="A0A1I2F8Z4"/>
<evidence type="ECO:0000259" key="1">
    <source>
        <dbReference type="Pfam" id="PF11716"/>
    </source>
</evidence>
<sequence>MTTSPRVARLADVAAERLDLCDFLETLDDRDWQVRSLCAEWTVHDVLAHLTLSHRQTLRATLAHAVLARGSFDAAEAMWAQEIAAEKTPVELIALLRSTAAVDHRVPLSGPLDPLTDVLVHWQDIARPLGHRREMQPDRVRPALEHVWTSGFYGRAARVFAGLRVVATDADWTNGDGGPEVRGPIGDLLLLATGRPAGLDALVGPGLRDAITRMRGLGRTTV</sequence>